<evidence type="ECO:0000313" key="3">
    <source>
        <dbReference type="Proteomes" id="UP000095662"/>
    </source>
</evidence>
<name>A0A174ZD47_9FIRM</name>
<proteinExistence type="predicted"/>
<feature type="transmembrane region" description="Helical" evidence="1">
    <location>
        <begin position="21"/>
        <end position="40"/>
    </location>
</feature>
<feature type="transmembrane region" description="Helical" evidence="1">
    <location>
        <begin position="52"/>
        <end position="75"/>
    </location>
</feature>
<organism evidence="2 3">
    <name type="scientific">[Eubacterium] siraeum</name>
    <dbReference type="NCBI Taxonomy" id="39492"/>
    <lineage>
        <taxon>Bacteria</taxon>
        <taxon>Bacillati</taxon>
        <taxon>Bacillota</taxon>
        <taxon>Clostridia</taxon>
        <taxon>Eubacteriales</taxon>
        <taxon>Oscillospiraceae</taxon>
        <taxon>Oscillospiraceae incertae sedis</taxon>
    </lineage>
</organism>
<accession>A0A174ZD47</accession>
<protein>
    <submittedName>
        <fullName evidence="2">Uncharacterized protein</fullName>
    </submittedName>
</protein>
<reference evidence="2 3" key="1">
    <citation type="submission" date="2015-09" db="EMBL/GenBank/DDBJ databases">
        <authorList>
            <consortium name="Pathogen Informatics"/>
        </authorList>
    </citation>
    <scope>NUCLEOTIDE SEQUENCE [LARGE SCALE GENOMIC DNA]</scope>
    <source>
        <strain evidence="2 3">2789STDY5834928</strain>
    </source>
</reference>
<evidence type="ECO:0000313" key="2">
    <source>
        <dbReference type="EMBL" id="CUQ82086.1"/>
    </source>
</evidence>
<gene>
    <name evidence="2" type="ORF">ERS852540_00411</name>
</gene>
<dbReference type="EMBL" id="CZBY01000002">
    <property type="protein sequence ID" value="CUQ82086.1"/>
    <property type="molecule type" value="Genomic_DNA"/>
</dbReference>
<dbReference type="AlphaFoldDB" id="A0A174ZD47"/>
<dbReference type="Proteomes" id="UP000095662">
    <property type="component" value="Unassembled WGS sequence"/>
</dbReference>
<keyword evidence="1" id="KW-0812">Transmembrane</keyword>
<keyword evidence="1" id="KW-1133">Transmembrane helix</keyword>
<sequence>MQNFFHADTSKARTVCEKASVAVGAVLALPALLSLMSLIIQTRNWRTEGFLAAGLAIPAICVAVWLAFTFLLFFICETRSRRIKRCTYFEIQKSAAILSRYGGKISADTGGIQRRLYIIPYDEMKLSVKKGRLVFTGKIRCYEGDSDRLGYHIRQGKPEFDSWWLNENGFREISSLTLPKCFPKQKTIFRHCSLAQKRYQLRCEKKKAAETKSVSRPKTRMVYRQARKRTFTELPTFDRKW</sequence>
<evidence type="ECO:0000256" key="1">
    <source>
        <dbReference type="SAM" id="Phobius"/>
    </source>
</evidence>
<keyword evidence="1" id="KW-0472">Membrane</keyword>